<evidence type="ECO:0000313" key="32">
    <source>
        <dbReference type="EMBL" id="EAS04135.3"/>
    </source>
</evidence>
<comment type="subcellular location">
    <subcellularLocation>
        <location evidence="3">Cell membrane</location>
        <topology evidence="3">Lipid-anchor</topology>
        <orientation evidence="3">Cytoplasmic side</orientation>
    </subcellularLocation>
    <subcellularLocation>
        <location evidence="2">Cell projection</location>
        <location evidence="2">Cilium</location>
        <location evidence="2">Flagellum</location>
    </subcellularLocation>
    <subcellularLocation>
        <location evidence="4">Host cell membrane</location>
        <topology evidence="4">Lipid-anchor</topology>
    </subcellularLocation>
    <subcellularLocation>
        <location evidence="26">Parasitophorous vacuole membrane</location>
        <topology evidence="26">Lipid-anchor</topology>
    </subcellularLocation>
</comment>
<evidence type="ECO:0000259" key="30">
    <source>
        <dbReference type="PROSITE" id="PS50011"/>
    </source>
</evidence>
<dbReference type="InterPro" id="IPR011009">
    <property type="entry name" value="Kinase-like_dom_sf"/>
</dbReference>
<organism evidence="32 33">
    <name type="scientific">Tetrahymena thermophila (strain SB210)</name>
    <dbReference type="NCBI Taxonomy" id="312017"/>
    <lineage>
        <taxon>Eukaryota</taxon>
        <taxon>Sar</taxon>
        <taxon>Alveolata</taxon>
        <taxon>Ciliophora</taxon>
        <taxon>Intramacronucleata</taxon>
        <taxon>Oligohymenophorea</taxon>
        <taxon>Hymenostomatida</taxon>
        <taxon>Tetrahymenina</taxon>
        <taxon>Tetrahymenidae</taxon>
        <taxon>Tetrahymena</taxon>
    </lineage>
</organism>
<evidence type="ECO:0000256" key="2">
    <source>
        <dbReference type="ARBA" id="ARBA00004230"/>
    </source>
</evidence>
<dbReference type="RefSeq" id="XP_001024380.3">
    <property type="nucleotide sequence ID" value="XM_001024380.3"/>
</dbReference>
<proteinExistence type="inferred from homology"/>
<sequence length="592" mass="67541">MGCCQSQDQEHEKNIEDKIHGRQGKVISQDNDREQNSDTYEKDYEKNQVAKQQKAINSQQGISSSTKEQTNGSTANEKNTAVSKQNSKHSSSITDIPQKVEKQSQPNGVNPISFATQKSDQKQNVSEDFKIQKNMVRISTQDILDSYTIGKVIGEGGFGTVCLVRHKTTQIDRAMKMIPKKKLNKSDEDKLFEELAILRQIDHPCIVKVFEHFQDEKYHYLISEYCTGGELFERIKDVSPFTEKVAAGYMKQILSAISYCHINNIVHRDLKPENILFDSKATNSNLKVIDFGASTKFDHNEKLTKRIGTPFYVAPEILTKKPYDEKCDVWSLGVIMYILLCGYPPFWGQTDQEIYEKVKKGKFEFYDEDWADRSSDAKDLISKMLQYDPKDRISATEAYAHPWILSNVHVEPLDDKMMKKLSQFAAKNKLRIAILNLMANQVLNTQDKIELVKHFESLDTNGDGMLSKEELIEGYTKLLGDQLKAKQTVENVFNDLDLDGSGKVEFSEFLVACLQKEKVLTKDRIEKAFKLIDTDGNGQITKKELEEMMGGLPLNEKVWESLLKDCDVNQDGQISLTEFLDLLLNAKELFNL</sequence>
<feature type="domain" description="EF-hand" evidence="31">
    <location>
        <begin position="556"/>
        <end position="589"/>
    </location>
</feature>
<evidence type="ECO:0000259" key="31">
    <source>
        <dbReference type="PROSITE" id="PS50222"/>
    </source>
</evidence>
<dbReference type="PROSITE" id="PS00018">
    <property type="entry name" value="EF_HAND_1"/>
    <property type="match status" value="4"/>
</dbReference>
<evidence type="ECO:0000256" key="24">
    <source>
        <dbReference type="ARBA" id="ARBA00047899"/>
    </source>
</evidence>
<dbReference type="GeneID" id="7836177"/>
<evidence type="ECO:0000256" key="3">
    <source>
        <dbReference type="ARBA" id="ARBA00004342"/>
    </source>
</evidence>
<dbReference type="InterPro" id="IPR050205">
    <property type="entry name" value="CDPK_Ser/Thr_kinases"/>
</dbReference>
<comment type="catalytic activity">
    <reaction evidence="25">
        <text>L-seryl-[protein] + ATP = O-phospho-L-seryl-[protein] + ADP + H(+)</text>
        <dbReference type="Rhea" id="RHEA:17989"/>
        <dbReference type="Rhea" id="RHEA-COMP:9863"/>
        <dbReference type="Rhea" id="RHEA-COMP:11604"/>
        <dbReference type="ChEBI" id="CHEBI:15378"/>
        <dbReference type="ChEBI" id="CHEBI:29999"/>
        <dbReference type="ChEBI" id="CHEBI:30616"/>
        <dbReference type="ChEBI" id="CHEBI:83421"/>
        <dbReference type="ChEBI" id="CHEBI:456216"/>
        <dbReference type="EC" id="2.7.11.1"/>
    </reaction>
</comment>
<evidence type="ECO:0000256" key="13">
    <source>
        <dbReference type="ARBA" id="ARBA00022741"/>
    </source>
</evidence>
<dbReference type="GO" id="GO:0031514">
    <property type="term" value="C:motile cilium"/>
    <property type="evidence" value="ECO:0007669"/>
    <property type="project" value="UniProtKB-SubCell"/>
</dbReference>
<evidence type="ECO:0000256" key="14">
    <source>
        <dbReference type="ARBA" id="ARBA00022777"/>
    </source>
</evidence>
<evidence type="ECO:0000256" key="7">
    <source>
        <dbReference type="ARBA" id="ARBA00022511"/>
    </source>
</evidence>
<keyword evidence="20" id="KW-0564">Palmitate</keyword>
<dbReference type="SMART" id="SM00054">
    <property type="entry name" value="EFh"/>
    <property type="match status" value="4"/>
</dbReference>
<dbReference type="FunFam" id="1.10.238.10:FF:000001">
    <property type="entry name" value="Calmodulin 1"/>
    <property type="match status" value="1"/>
</dbReference>
<evidence type="ECO:0000256" key="12">
    <source>
        <dbReference type="ARBA" id="ARBA00022737"/>
    </source>
</evidence>
<accession>Q248B0</accession>
<dbReference type="GO" id="GO:0005524">
    <property type="term" value="F:ATP binding"/>
    <property type="evidence" value="ECO:0007669"/>
    <property type="project" value="UniProtKB-UniRule"/>
</dbReference>
<keyword evidence="15" id="KW-0106">Calcium</keyword>
<feature type="compositionally biased region" description="Polar residues" evidence="29">
    <location>
        <begin position="49"/>
        <end position="95"/>
    </location>
</feature>
<feature type="domain" description="Protein kinase" evidence="30">
    <location>
        <begin position="147"/>
        <end position="404"/>
    </location>
</feature>
<dbReference type="InParanoid" id="Q248B0"/>
<dbReference type="InterPro" id="IPR011992">
    <property type="entry name" value="EF-hand-dom_pair"/>
</dbReference>
<protein>
    <recommendedName>
        <fullName evidence="27">Calcium-dependent protein kinase 1</fullName>
        <ecNumber evidence="5">2.7.11.1</ecNumber>
    </recommendedName>
</protein>
<dbReference type="GO" id="GO:0005509">
    <property type="term" value="F:calcium ion binding"/>
    <property type="evidence" value="ECO:0007669"/>
    <property type="project" value="InterPro"/>
</dbReference>
<dbReference type="Gene3D" id="3.30.200.20">
    <property type="entry name" value="Phosphorylase Kinase, domain 1"/>
    <property type="match status" value="1"/>
</dbReference>
<dbReference type="OrthoDB" id="40902at2759"/>
<dbReference type="PANTHER" id="PTHR24349">
    <property type="entry name" value="SERINE/THREONINE-PROTEIN KINASE"/>
    <property type="match status" value="1"/>
</dbReference>
<evidence type="ECO:0000256" key="9">
    <source>
        <dbReference type="ARBA" id="ARBA00022679"/>
    </source>
</evidence>
<dbReference type="SUPFAM" id="SSF47473">
    <property type="entry name" value="EF-hand"/>
    <property type="match status" value="1"/>
</dbReference>
<evidence type="ECO:0000256" key="4">
    <source>
        <dbReference type="ARBA" id="ARBA00004425"/>
    </source>
</evidence>
<dbReference type="InterPro" id="IPR000719">
    <property type="entry name" value="Prot_kinase_dom"/>
</dbReference>
<keyword evidence="17" id="KW-0282">Flagellum</keyword>
<dbReference type="EMBL" id="GG662455">
    <property type="protein sequence ID" value="EAS04135.3"/>
    <property type="molecule type" value="Genomic_DNA"/>
</dbReference>
<dbReference type="Gene3D" id="1.10.510.10">
    <property type="entry name" value="Transferase(Phosphotransferase) domain 1"/>
    <property type="match status" value="1"/>
</dbReference>
<evidence type="ECO:0000256" key="6">
    <source>
        <dbReference type="ARBA" id="ARBA00022475"/>
    </source>
</evidence>
<keyword evidence="33" id="KW-1185">Reference proteome</keyword>
<feature type="domain" description="EF-hand" evidence="31">
    <location>
        <begin position="484"/>
        <end position="519"/>
    </location>
</feature>
<gene>
    <name evidence="32" type="ORF">TTHERM_00532590</name>
</gene>
<dbReference type="Gene3D" id="1.10.238.10">
    <property type="entry name" value="EF-hand"/>
    <property type="match status" value="2"/>
</dbReference>
<evidence type="ECO:0000256" key="15">
    <source>
        <dbReference type="ARBA" id="ARBA00022837"/>
    </source>
</evidence>
<keyword evidence="9" id="KW-0808">Transferase</keyword>
<dbReference type="GO" id="GO:0004674">
    <property type="term" value="F:protein serine/threonine kinase activity"/>
    <property type="evidence" value="ECO:0007669"/>
    <property type="project" value="UniProtKB-KW"/>
</dbReference>
<comment type="catalytic activity">
    <reaction evidence="24">
        <text>L-threonyl-[protein] + ATP = O-phospho-L-threonyl-[protein] + ADP + H(+)</text>
        <dbReference type="Rhea" id="RHEA:46608"/>
        <dbReference type="Rhea" id="RHEA-COMP:11060"/>
        <dbReference type="Rhea" id="RHEA-COMP:11605"/>
        <dbReference type="ChEBI" id="CHEBI:15378"/>
        <dbReference type="ChEBI" id="CHEBI:30013"/>
        <dbReference type="ChEBI" id="CHEBI:30616"/>
        <dbReference type="ChEBI" id="CHEBI:61977"/>
        <dbReference type="ChEBI" id="CHEBI:456216"/>
        <dbReference type="EC" id="2.7.11.1"/>
    </reaction>
</comment>
<dbReference type="InterPro" id="IPR017441">
    <property type="entry name" value="Protein_kinase_ATP_BS"/>
</dbReference>
<dbReference type="Pfam" id="PF13499">
    <property type="entry name" value="EF-hand_7"/>
    <property type="match status" value="2"/>
</dbReference>
<keyword evidence="12" id="KW-0677">Repeat</keyword>
<dbReference type="Pfam" id="PF00069">
    <property type="entry name" value="Pkinase"/>
    <property type="match status" value="1"/>
</dbReference>
<dbReference type="AlphaFoldDB" id="Q248B0"/>
<dbReference type="PROSITE" id="PS50011">
    <property type="entry name" value="PROTEIN_KINASE_DOM"/>
    <property type="match status" value="1"/>
</dbReference>
<keyword evidence="14 32" id="KW-0418">Kinase</keyword>
<feature type="binding site" evidence="28">
    <location>
        <position position="181"/>
    </location>
    <ligand>
        <name>ATP</name>
        <dbReference type="ChEBI" id="CHEBI:30616"/>
    </ligand>
</feature>
<dbReference type="HOGENOM" id="CLU_000288_37_4_1"/>
<keyword evidence="16 28" id="KW-0067">ATP-binding</keyword>
<keyword evidence="6" id="KW-1003">Cell membrane</keyword>
<dbReference type="PROSITE" id="PS00107">
    <property type="entry name" value="PROTEIN_KINASE_ATP"/>
    <property type="match status" value="1"/>
</dbReference>
<feature type="compositionally biased region" description="Basic and acidic residues" evidence="29">
    <location>
        <begin position="30"/>
        <end position="48"/>
    </location>
</feature>
<dbReference type="InterPro" id="IPR002048">
    <property type="entry name" value="EF_hand_dom"/>
</dbReference>
<evidence type="ECO:0000256" key="16">
    <source>
        <dbReference type="ARBA" id="ARBA00022840"/>
    </source>
</evidence>
<evidence type="ECO:0000256" key="19">
    <source>
        <dbReference type="ARBA" id="ARBA00023069"/>
    </source>
</evidence>
<keyword evidence="18" id="KW-1043">Host membrane</keyword>
<evidence type="ECO:0000256" key="8">
    <source>
        <dbReference type="ARBA" id="ARBA00022527"/>
    </source>
</evidence>
<evidence type="ECO:0000256" key="10">
    <source>
        <dbReference type="ARBA" id="ARBA00022707"/>
    </source>
</evidence>
<keyword evidence="18" id="KW-0472">Membrane</keyword>
<dbReference type="PROSITE" id="PS00108">
    <property type="entry name" value="PROTEIN_KINASE_ST"/>
    <property type="match status" value="1"/>
</dbReference>
<dbReference type="GO" id="GO:0005886">
    <property type="term" value="C:plasma membrane"/>
    <property type="evidence" value="ECO:0007669"/>
    <property type="project" value="UniProtKB-SubCell"/>
</dbReference>
<dbReference type="SUPFAM" id="SSF56112">
    <property type="entry name" value="Protein kinase-like (PK-like)"/>
    <property type="match status" value="1"/>
</dbReference>
<keyword evidence="21" id="KW-0966">Cell projection</keyword>
<evidence type="ECO:0000256" key="5">
    <source>
        <dbReference type="ARBA" id="ARBA00012513"/>
    </source>
</evidence>
<evidence type="ECO:0000256" key="21">
    <source>
        <dbReference type="ARBA" id="ARBA00023273"/>
    </source>
</evidence>
<feature type="region of interest" description="Disordered" evidence="29">
    <location>
        <begin position="1"/>
        <end position="125"/>
    </location>
</feature>
<dbReference type="GO" id="GO:0020005">
    <property type="term" value="C:symbiont-containing vacuole membrane"/>
    <property type="evidence" value="ECO:0007669"/>
    <property type="project" value="UniProtKB-SubCell"/>
</dbReference>
<evidence type="ECO:0000256" key="29">
    <source>
        <dbReference type="SAM" id="MobiDB-lite"/>
    </source>
</evidence>
<dbReference type="PROSITE" id="PS50222">
    <property type="entry name" value="EF_HAND_2"/>
    <property type="match status" value="4"/>
</dbReference>
<evidence type="ECO:0000256" key="11">
    <source>
        <dbReference type="ARBA" id="ARBA00022723"/>
    </source>
</evidence>
<keyword evidence="19" id="KW-0969">Cilium</keyword>
<evidence type="ECO:0000256" key="27">
    <source>
        <dbReference type="ARBA" id="ARBA00068067"/>
    </source>
</evidence>
<dbReference type="FunFam" id="1.10.510.10:FF:000398">
    <property type="entry name" value="Calcium-dependent protein kinase 1"/>
    <property type="match status" value="1"/>
</dbReference>
<dbReference type="FunFam" id="3.30.200.20:FF:000315">
    <property type="entry name" value="Calcium-dependent protein kinase 3"/>
    <property type="match status" value="1"/>
</dbReference>
<dbReference type="KEGG" id="tet:TTHERM_00532590"/>
<evidence type="ECO:0000313" key="33">
    <source>
        <dbReference type="Proteomes" id="UP000009168"/>
    </source>
</evidence>
<dbReference type="EC" id="2.7.11.1" evidence="5"/>
<keyword evidence="7" id="KW-1032">Host cell membrane</keyword>
<feature type="domain" description="EF-hand" evidence="31">
    <location>
        <begin position="446"/>
        <end position="481"/>
    </location>
</feature>
<dbReference type="SMART" id="SM00220">
    <property type="entry name" value="S_TKc"/>
    <property type="match status" value="1"/>
</dbReference>
<evidence type="ECO:0000256" key="1">
    <source>
        <dbReference type="ARBA" id="ARBA00001946"/>
    </source>
</evidence>
<evidence type="ECO:0000256" key="20">
    <source>
        <dbReference type="ARBA" id="ARBA00023139"/>
    </source>
</evidence>
<evidence type="ECO:0000256" key="23">
    <source>
        <dbReference type="ARBA" id="ARBA00024334"/>
    </source>
</evidence>
<dbReference type="GO" id="GO:0020002">
    <property type="term" value="C:host cell plasma membrane"/>
    <property type="evidence" value="ECO:0007669"/>
    <property type="project" value="UniProtKB-SubCell"/>
</dbReference>
<keyword evidence="8" id="KW-0723">Serine/threonine-protein kinase</keyword>
<keyword evidence="11" id="KW-0479">Metal-binding</keyword>
<comment type="cofactor">
    <cofactor evidence="1">
        <name>Mg(2+)</name>
        <dbReference type="ChEBI" id="CHEBI:18420"/>
    </cofactor>
</comment>
<dbReference type="InterPro" id="IPR018247">
    <property type="entry name" value="EF_Hand_1_Ca_BS"/>
</dbReference>
<feature type="domain" description="EF-hand" evidence="31">
    <location>
        <begin position="520"/>
        <end position="555"/>
    </location>
</feature>
<reference evidence="33" key="1">
    <citation type="journal article" date="2006" name="PLoS Biol.">
        <title>Macronuclear genome sequence of the ciliate Tetrahymena thermophila, a model eukaryote.</title>
        <authorList>
            <person name="Eisen J.A."/>
            <person name="Coyne R.S."/>
            <person name="Wu M."/>
            <person name="Wu D."/>
            <person name="Thiagarajan M."/>
            <person name="Wortman J.R."/>
            <person name="Badger J.H."/>
            <person name="Ren Q."/>
            <person name="Amedeo P."/>
            <person name="Jones K.M."/>
            <person name="Tallon L.J."/>
            <person name="Delcher A.L."/>
            <person name="Salzberg S.L."/>
            <person name="Silva J.C."/>
            <person name="Haas B.J."/>
            <person name="Majoros W.H."/>
            <person name="Farzad M."/>
            <person name="Carlton J.M."/>
            <person name="Smith R.K. Jr."/>
            <person name="Garg J."/>
            <person name="Pearlman R.E."/>
            <person name="Karrer K.M."/>
            <person name="Sun L."/>
            <person name="Manning G."/>
            <person name="Elde N.C."/>
            <person name="Turkewitz A.P."/>
            <person name="Asai D.J."/>
            <person name="Wilkes D.E."/>
            <person name="Wang Y."/>
            <person name="Cai H."/>
            <person name="Collins K."/>
            <person name="Stewart B.A."/>
            <person name="Lee S.R."/>
            <person name="Wilamowska K."/>
            <person name="Weinberg Z."/>
            <person name="Ruzzo W.L."/>
            <person name="Wloga D."/>
            <person name="Gaertig J."/>
            <person name="Frankel J."/>
            <person name="Tsao C.-C."/>
            <person name="Gorovsky M.A."/>
            <person name="Keeling P.J."/>
            <person name="Waller R.F."/>
            <person name="Patron N.J."/>
            <person name="Cherry J.M."/>
            <person name="Stover N.A."/>
            <person name="Krieger C.J."/>
            <person name="del Toro C."/>
            <person name="Ryder H.F."/>
            <person name="Williamson S.C."/>
            <person name="Barbeau R.A."/>
            <person name="Hamilton E.P."/>
            <person name="Orias E."/>
        </authorList>
    </citation>
    <scope>NUCLEOTIDE SEQUENCE [LARGE SCALE GENOMIC DNA]</scope>
    <source>
        <strain evidence="33">SB210</strain>
    </source>
</reference>
<evidence type="ECO:0000256" key="22">
    <source>
        <dbReference type="ARBA" id="ARBA00023288"/>
    </source>
</evidence>
<dbReference type="CDD" id="cd00051">
    <property type="entry name" value="EFh"/>
    <property type="match status" value="3"/>
</dbReference>
<evidence type="ECO:0000256" key="25">
    <source>
        <dbReference type="ARBA" id="ARBA00048679"/>
    </source>
</evidence>
<keyword evidence="10" id="KW-0519">Myristate</keyword>
<evidence type="ECO:0000256" key="26">
    <source>
        <dbReference type="ARBA" id="ARBA00060437"/>
    </source>
</evidence>
<name>Q248B0_TETTS</name>
<dbReference type="InterPro" id="IPR008271">
    <property type="entry name" value="Ser/Thr_kinase_AS"/>
</dbReference>
<evidence type="ECO:0000256" key="28">
    <source>
        <dbReference type="PROSITE-ProRule" id="PRU10141"/>
    </source>
</evidence>
<comment type="similarity">
    <text evidence="23">Belongs to the protein kinase superfamily. Ser/Thr protein kinase family. CDPK subfamily.</text>
</comment>
<evidence type="ECO:0000256" key="17">
    <source>
        <dbReference type="ARBA" id="ARBA00022846"/>
    </source>
</evidence>
<keyword evidence="22" id="KW-0449">Lipoprotein</keyword>
<dbReference type="Proteomes" id="UP000009168">
    <property type="component" value="Unassembled WGS sequence"/>
</dbReference>
<keyword evidence="13 28" id="KW-0547">Nucleotide-binding</keyword>
<feature type="compositionally biased region" description="Polar residues" evidence="29">
    <location>
        <begin position="103"/>
        <end position="118"/>
    </location>
</feature>
<evidence type="ECO:0000256" key="18">
    <source>
        <dbReference type="ARBA" id="ARBA00022870"/>
    </source>
</evidence>
<feature type="compositionally biased region" description="Basic and acidic residues" evidence="29">
    <location>
        <begin position="8"/>
        <end position="20"/>
    </location>
</feature>
<dbReference type="eggNOG" id="KOG0032">
    <property type="taxonomic scope" value="Eukaryota"/>
</dbReference>
<dbReference type="CDD" id="cd05117">
    <property type="entry name" value="STKc_CAMK"/>
    <property type="match status" value="1"/>
</dbReference>